<comment type="similarity">
    <text evidence="2">Belongs to the methyl-accepting chemotaxis (MCP) protein family.</text>
</comment>
<dbReference type="PROSITE" id="PS50111">
    <property type="entry name" value="CHEMOTAXIS_TRANSDUC_2"/>
    <property type="match status" value="1"/>
</dbReference>
<gene>
    <name evidence="5" type="ORF">C0V70_07145</name>
</gene>
<evidence type="ECO:0000256" key="4">
    <source>
        <dbReference type="SAM" id="Phobius"/>
    </source>
</evidence>
<dbReference type="InterPro" id="IPR004090">
    <property type="entry name" value="Chemotax_Me-accpt_rcpt"/>
</dbReference>
<dbReference type="GO" id="GO:0005886">
    <property type="term" value="C:plasma membrane"/>
    <property type="evidence" value="ECO:0007669"/>
    <property type="project" value="TreeGrafter"/>
</dbReference>
<accession>A0A2K9NS16</accession>
<dbReference type="InterPro" id="IPR004089">
    <property type="entry name" value="MCPsignal_dom"/>
</dbReference>
<keyword evidence="1" id="KW-0145">Chemotaxis</keyword>
<dbReference type="PRINTS" id="PR00260">
    <property type="entry name" value="CHEMTRNSDUCR"/>
</dbReference>
<evidence type="ECO:0000313" key="6">
    <source>
        <dbReference type="Proteomes" id="UP000235584"/>
    </source>
</evidence>
<dbReference type="SMART" id="SM00283">
    <property type="entry name" value="MA"/>
    <property type="match status" value="1"/>
</dbReference>
<dbReference type="Pfam" id="PF12729">
    <property type="entry name" value="4HB_MCP_1"/>
    <property type="match status" value="1"/>
</dbReference>
<dbReference type="PANTHER" id="PTHR43531">
    <property type="entry name" value="PROTEIN ICFG"/>
    <property type="match status" value="1"/>
</dbReference>
<keyword evidence="6" id="KW-1185">Reference proteome</keyword>
<keyword evidence="4" id="KW-0472">Membrane</keyword>
<dbReference type="KEGG" id="bsto:C0V70_07145"/>
<dbReference type="OrthoDB" id="5293144at2"/>
<keyword evidence="4" id="KW-0812">Transmembrane</keyword>
<proteinExistence type="inferred from homology"/>
<dbReference type="PANTHER" id="PTHR43531:SF11">
    <property type="entry name" value="METHYL-ACCEPTING CHEMOTAXIS PROTEIN 3"/>
    <property type="match status" value="1"/>
</dbReference>
<dbReference type="Pfam" id="PF00015">
    <property type="entry name" value="MCPsignal"/>
    <property type="match status" value="1"/>
</dbReference>
<dbReference type="GO" id="GO:0004888">
    <property type="term" value="F:transmembrane signaling receptor activity"/>
    <property type="evidence" value="ECO:0007669"/>
    <property type="project" value="InterPro"/>
</dbReference>
<feature type="region of interest" description="Disordered" evidence="3">
    <location>
        <begin position="269"/>
        <end position="288"/>
    </location>
</feature>
<keyword evidence="4" id="KW-1133">Transmembrane helix</keyword>
<organism evidence="5 6">
    <name type="scientific">Bacteriovorax stolpii</name>
    <name type="common">Bdellovibrio stolpii</name>
    <dbReference type="NCBI Taxonomy" id="960"/>
    <lineage>
        <taxon>Bacteria</taxon>
        <taxon>Pseudomonadati</taxon>
        <taxon>Bdellovibrionota</taxon>
        <taxon>Bacteriovoracia</taxon>
        <taxon>Bacteriovoracales</taxon>
        <taxon>Bacteriovoracaceae</taxon>
        <taxon>Bacteriovorax</taxon>
    </lineage>
</organism>
<name>A0A2K9NS16_BACTC</name>
<dbReference type="SUPFAM" id="SSF58104">
    <property type="entry name" value="Methyl-accepting chemotaxis protein (MCP) signaling domain"/>
    <property type="match status" value="1"/>
</dbReference>
<dbReference type="RefSeq" id="WP_102243178.1">
    <property type="nucleotide sequence ID" value="NZ_CP025704.1"/>
</dbReference>
<feature type="compositionally biased region" description="Low complexity" evidence="3">
    <location>
        <begin position="556"/>
        <end position="581"/>
    </location>
</feature>
<dbReference type="Proteomes" id="UP000235584">
    <property type="component" value="Chromosome"/>
</dbReference>
<dbReference type="EMBL" id="CP025704">
    <property type="protein sequence ID" value="AUN97885.1"/>
    <property type="molecule type" value="Genomic_DNA"/>
</dbReference>
<dbReference type="GO" id="GO:0007165">
    <property type="term" value="P:signal transduction"/>
    <property type="evidence" value="ECO:0007669"/>
    <property type="project" value="InterPro"/>
</dbReference>
<evidence type="ECO:0000256" key="2">
    <source>
        <dbReference type="ARBA" id="ARBA00029447"/>
    </source>
</evidence>
<feature type="transmembrane region" description="Helical" evidence="4">
    <location>
        <begin position="187"/>
        <end position="208"/>
    </location>
</feature>
<protein>
    <submittedName>
        <fullName evidence="5">Chemotaxis protein</fullName>
    </submittedName>
</protein>
<dbReference type="GO" id="GO:0006935">
    <property type="term" value="P:chemotaxis"/>
    <property type="evidence" value="ECO:0007669"/>
    <property type="project" value="UniProtKB-KW"/>
</dbReference>
<evidence type="ECO:0000256" key="3">
    <source>
        <dbReference type="SAM" id="MobiDB-lite"/>
    </source>
</evidence>
<dbReference type="Gene3D" id="1.10.287.950">
    <property type="entry name" value="Methyl-accepting chemotaxis protein"/>
    <property type="match status" value="1"/>
</dbReference>
<reference evidence="5 6" key="1">
    <citation type="submission" date="2018-01" db="EMBL/GenBank/DDBJ databases">
        <title>Complete genome sequence of Bacteriovorax stolpii DSM12778.</title>
        <authorList>
            <person name="Tang B."/>
            <person name="Chang J."/>
        </authorList>
    </citation>
    <scope>NUCLEOTIDE SEQUENCE [LARGE SCALE GENOMIC DNA]</scope>
    <source>
        <strain evidence="5 6">DSM 12778</strain>
    </source>
</reference>
<sequence length="597" mass="64636">MKKWSLSQKVYFVIFIMAMGLCSVSVIGIYQMANINRILETITQDRVANLVRTHNIMNHFYIQIINERNYVLHETVEARAINKGYITKRHEEMKEMIEARAKVSSPEGLKNLMEFKDVYAKWTTFNEQIQKLADEGKSKEAAVLISETGRKLRLEGEEILNHMNERDTKRMDDETALANKAYAEAKLMVGTASLVALILGLTLAIFTLKSVTRAIDEVIGSLSENSSQVTSAAGQIAASSEELSQAVTEQAASLEETAASIEEMSSMVQKNASNAQEATDLANGSRDNANKGQQVVVNMIHAIDDINTSNKNIMMQINESNQQISEIVNVIKEIATKTKVINDIVFQTKLLSFNASVEAARAGEQGKGFAVVAEEVGSLAQMSGNAADEISVLLDNSIHKVESIVRSTQEKVEVLIKEGSIKVDTGTRIAKECGDVLEEIVDNTAKVTKMTVEISTACQEQSMGVQEITRAMNQLDQVTQTNTASSEEAASAAEQLSAQATSLKGIVDLLMVTIKGGDSTKVGSSLPVRSHVPNVANVISATSVSNVVSIKSAPKKTTPAKTVHTKAVTKTPPPTVSKKAAGSSVIPSGNDPRFEDV</sequence>
<dbReference type="InterPro" id="IPR024478">
    <property type="entry name" value="HlyB_4HB_MCP"/>
</dbReference>
<feature type="region of interest" description="Disordered" evidence="3">
    <location>
        <begin position="556"/>
        <end position="597"/>
    </location>
</feature>
<dbReference type="AlphaFoldDB" id="A0A2K9NS16"/>
<evidence type="ECO:0000256" key="1">
    <source>
        <dbReference type="ARBA" id="ARBA00022500"/>
    </source>
</evidence>
<dbReference type="InterPro" id="IPR051310">
    <property type="entry name" value="MCP_chemotaxis"/>
</dbReference>
<evidence type="ECO:0000313" key="5">
    <source>
        <dbReference type="EMBL" id="AUN97885.1"/>
    </source>
</evidence>
<feature type="transmembrane region" description="Helical" evidence="4">
    <location>
        <begin position="12"/>
        <end position="30"/>
    </location>
</feature>